<dbReference type="SUPFAM" id="SSF50249">
    <property type="entry name" value="Nucleic acid-binding proteins"/>
    <property type="match status" value="1"/>
</dbReference>
<keyword evidence="19" id="KW-1185">Reference proteome</keyword>
<dbReference type="InterPro" id="IPR014001">
    <property type="entry name" value="Helicase_ATP-bd"/>
</dbReference>
<organism evidence="18 19">
    <name type="scientific">Lachnospira hominis</name>
    <name type="common">ex Liu et al. 2021</name>
    <dbReference type="NCBI Taxonomy" id="2763051"/>
    <lineage>
        <taxon>Bacteria</taxon>
        <taxon>Bacillati</taxon>
        <taxon>Bacillota</taxon>
        <taxon>Clostridia</taxon>
        <taxon>Lachnospirales</taxon>
        <taxon>Lachnospiraceae</taxon>
        <taxon>Lachnospira</taxon>
    </lineage>
</organism>
<comment type="function">
    <text evidence="15">Plays a critical role in recombination and DNA repair. Helps process Holliday junction intermediates to mature products by catalyzing branch migration. Has replication fork regression activity, unwinds stalled or blocked replication forks to make a HJ that can be resolved. Has a DNA unwinding activity characteristic of a DNA helicase with 3'-5' polarity.</text>
</comment>
<comment type="similarity">
    <text evidence="1 15">Belongs to the helicase family. RecG subfamily.</text>
</comment>
<dbReference type="Proteomes" id="UP000628463">
    <property type="component" value="Unassembled WGS sequence"/>
</dbReference>
<evidence type="ECO:0000256" key="2">
    <source>
        <dbReference type="ARBA" id="ARBA00017846"/>
    </source>
</evidence>
<dbReference type="InterPro" id="IPR012340">
    <property type="entry name" value="NA-bd_OB-fold"/>
</dbReference>
<dbReference type="EC" id="5.6.2.4" evidence="13 15"/>
<dbReference type="PANTHER" id="PTHR47964:SF1">
    <property type="entry name" value="ATP-DEPENDENT DNA HELICASE HOMOLOG RECG, CHLOROPLASTIC"/>
    <property type="match status" value="1"/>
</dbReference>
<comment type="catalytic activity">
    <reaction evidence="14 15">
        <text>ATP + H2O = ADP + phosphate + H(+)</text>
        <dbReference type="Rhea" id="RHEA:13065"/>
        <dbReference type="ChEBI" id="CHEBI:15377"/>
        <dbReference type="ChEBI" id="CHEBI:15378"/>
        <dbReference type="ChEBI" id="CHEBI:30616"/>
        <dbReference type="ChEBI" id="CHEBI:43474"/>
        <dbReference type="ChEBI" id="CHEBI:456216"/>
        <dbReference type="EC" id="5.6.2.4"/>
    </reaction>
</comment>
<dbReference type="SMART" id="SM00487">
    <property type="entry name" value="DEXDc"/>
    <property type="match status" value="1"/>
</dbReference>
<feature type="domain" description="Helicase C-terminal" evidence="17">
    <location>
        <begin position="455"/>
        <end position="615"/>
    </location>
</feature>
<evidence type="ECO:0000256" key="8">
    <source>
        <dbReference type="ARBA" id="ARBA00023125"/>
    </source>
</evidence>
<keyword evidence="6 15" id="KW-0347">Helicase</keyword>
<evidence type="ECO:0000256" key="5">
    <source>
        <dbReference type="ARBA" id="ARBA00022801"/>
    </source>
</evidence>
<evidence type="ECO:0000256" key="14">
    <source>
        <dbReference type="ARBA" id="ARBA00048988"/>
    </source>
</evidence>
<evidence type="ECO:0000259" key="16">
    <source>
        <dbReference type="PROSITE" id="PS51192"/>
    </source>
</evidence>
<dbReference type="InterPro" id="IPR004609">
    <property type="entry name" value="ATP-dep_DNA_helicase_RecG"/>
</dbReference>
<sequence>MKITELKGIGEKYAQLLGRLSVYTVEDLVGLYPRDYELYQEPAFISTLSPDYENTNVVIDGVVSKKIDVYHTGKLAVISTFINDENGDRIKCTWFNMPFLKSSLKLGMRYIFRGRFVIKNGIKILEQPQMYTRSQYSEIEGTMQPIYPLTKGLSNKTVANAVHQALEKFDAGLEKEYIPGYVRQKNELAEHNYAVVNIHFPKSMEDYIQARKRLAFEEFFLFVLAVRSLRNSNERIPNGYIIQNDSRTDDFIEKLPFSLTNGQKSAWTEVKKNMSGKGLMSRLIQGDVGSGKTIIAVLALMNTAYAGYQSAMMVPTEVLAKQQYDSITKMFNNMGVELNVSLLVGSMTAAAKRKVYEDIENGSTDIVIGTHAVIQEKVIFKNLALVITDEQHRFGVNQRRDLSDKGNNPHILVMSATPIPRTLAIIVYGDLDISVIDELPAERLPIKNCVVDESYRPNAYKFIENQVHAGRQAYVICPMVEDSENIEAENVIDYAKKLSGELPDDIKVEYLHGKMKASQKNEIMEKFSKNEINVLVSTTVIEVGVNVPNATVMMVENAERFGLAQLHQLRGRVGRGGFQSYCIFVSGNKSKKTKDRLEILNKTNDGFKIAEEDLKLRGPGDFFGVRQSGDFDFGIADIYTDAKVLKSASEAAGEVLDKDPELELEENRYLAEKVSEYTVKCLEKLNI</sequence>
<evidence type="ECO:0000256" key="7">
    <source>
        <dbReference type="ARBA" id="ARBA00022840"/>
    </source>
</evidence>
<dbReference type="InterPro" id="IPR027417">
    <property type="entry name" value="P-loop_NTPase"/>
</dbReference>
<dbReference type="InterPro" id="IPR001650">
    <property type="entry name" value="Helicase_C-like"/>
</dbReference>
<dbReference type="PANTHER" id="PTHR47964">
    <property type="entry name" value="ATP-DEPENDENT DNA HELICASE HOMOLOG RECG, CHLOROPLASTIC"/>
    <property type="match status" value="1"/>
</dbReference>
<dbReference type="InterPro" id="IPR045562">
    <property type="entry name" value="RecG_dom3_C"/>
</dbReference>
<dbReference type="RefSeq" id="WP_021865492.1">
    <property type="nucleotide sequence ID" value="NZ_JACOPD010000005.1"/>
</dbReference>
<dbReference type="Pfam" id="PF17191">
    <property type="entry name" value="RecG_wedge"/>
    <property type="match status" value="1"/>
</dbReference>
<evidence type="ECO:0000256" key="15">
    <source>
        <dbReference type="RuleBase" id="RU363016"/>
    </source>
</evidence>
<accession>A0ABR7G0W5</accession>
<dbReference type="SMART" id="SM00490">
    <property type="entry name" value="HELICc"/>
    <property type="match status" value="1"/>
</dbReference>
<keyword evidence="3 15" id="KW-0547">Nucleotide-binding</keyword>
<dbReference type="GO" id="GO:0003678">
    <property type="term" value="F:DNA helicase activity"/>
    <property type="evidence" value="ECO:0007669"/>
    <property type="project" value="UniProtKB-EC"/>
</dbReference>
<feature type="domain" description="Helicase ATP-binding" evidence="16">
    <location>
        <begin position="273"/>
        <end position="436"/>
    </location>
</feature>
<dbReference type="Pfam" id="PF00270">
    <property type="entry name" value="DEAD"/>
    <property type="match status" value="1"/>
</dbReference>
<comment type="caution">
    <text evidence="18">The sequence shown here is derived from an EMBL/GenBank/DDBJ whole genome shotgun (WGS) entry which is preliminary data.</text>
</comment>
<keyword evidence="7 15" id="KW-0067">ATP-binding</keyword>
<evidence type="ECO:0000256" key="12">
    <source>
        <dbReference type="ARBA" id="ARBA00034617"/>
    </source>
</evidence>
<dbReference type="Gene3D" id="2.40.50.140">
    <property type="entry name" value="Nucleic acid-binding proteins"/>
    <property type="match status" value="1"/>
</dbReference>
<dbReference type="InterPro" id="IPR047112">
    <property type="entry name" value="RecG/Mfd"/>
</dbReference>
<dbReference type="Pfam" id="PF19833">
    <property type="entry name" value="RecG_dom3_C"/>
    <property type="match status" value="1"/>
</dbReference>
<dbReference type="NCBIfam" id="NF008168">
    <property type="entry name" value="PRK10917.2-2"/>
    <property type="match status" value="1"/>
</dbReference>
<evidence type="ECO:0000256" key="13">
    <source>
        <dbReference type="ARBA" id="ARBA00034808"/>
    </source>
</evidence>
<evidence type="ECO:0000313" key="18">
    <source>
        <dbReference type="EMBL" id="MBC5681075.1"/>
    </source>
</evidence>
<gene>
    <name evidence="18" type="primary">recG</name>
    <name evidence="18" type="ORF">H8S01_08890</name>
</gene>
<dbReference type="Pfam" id="PF00271">
    <property type="entry name" value="Helicase_C"/>
    <property type="match status" value="1"/>
</dbReference>
<evidence type="ECO:0000256" key="4">
    <source>
        <dbReference type="ARBA" id="ARBA00022763"/>
    </source>
</evidence>
<evidence type="ECO:0000256" key="9">
    <source>
        <dbReference type="ARBA" id="ARBA00023172"/>
    </source>
</evidence>
<evidence type="ECO:0000259" key="17">
    <source>
        <dbReference type="PROSITE" id="PS51194"/>
    </source>
</evidence>
<dbReference type="CDD" id="cd17992">
    <property type="entry name" value="DEXHc_RecG"/>
    <property type="match status" value="1"/>
</dbReference>
<keyword evidence="11" id="KW-0413">Isomerase</keyword>
<evidence type="ECO:0000313" key="19">
    <source>
        <dbReference type="Proteomes" id="UP000628463"/>
    </source>
</evidence>
<keyword evidence="9 15" id="KW-0233">DNA recombination</keyword>
<dbReference type="InterPro" id="IPR011545">
    <property type="entry name" value="DEAD/DEAH_box_helicase_dom"/>
</dbReference>
<keyword evidence="8" id="KW-0238">DNA-binding</keyword>
<proteinExistence type="inferred from homology"/>
<evidence type="ECO:0000256" key="1">
    <source>
        <dbReference type="ARBA" id="ARBA00007504"/>
    </source>
</evidence>
<evidence type="ECO:0000256" key="10">
    <source>
        <dbReference type="ARBA" id="ARBA00023204"/>
    </source>
</evidence>
<dbReference type="SUPFAM" id="SSF52540">
    <property type="entry name" value="P-loop containing nucleoside triphosphate hydrolases"/>
    <property type="match status" value="2"/>
</dbReference>
<dbReference type="PROSITE" id="PS51194">
    <property type="entry name" value="HELICASE_CTER"/>
    <property type="match status" value="1"/>
</dbReference>
<dbReference type="InterPro" id="IPR033454">
    <property type="entry name" value="RecG_wedge"/>
</dbReference>
<dbReference type="PROSITE" id="PS51192">
    <property type="entry name" value="HELICASE_ATP_BIND_1"/>
    <property type="match status" value="1"/>
</dbReference>
<dbReference type="NCBIfam" id="TIGR00643">
    <property type="entry name" value="recG"/>
    <property type="match status" value="1"/>
</dbReference>
<keyword evidence="10 15" id="KW-0234">DNA repair</keyword>
<dbReference type="Gene3D" id="3.40.50.300">
    <property type="entry name" value="P-loop containing nucleotide triphosphate hydrolases"/>
    <property type="match status" value="2"/>
</dbReference>
<keyword evidence="5 15" id="KW-0378">Hydrolase</keyword>
<dbReference type="NCBIfam" id="NF008165">
    <property type="entry name" value="PRK10917.1-3"/>
    <property type="match status" value="1"/>
</dbReference>
<keyword evidence="4 15" id="KW-0227">DNA damage</keyword>
<evidence type="ECO:0000256" key="3">
    <source>
        <dbReference type="ARBA" id="ARBA00022741"/>
    </source>
</evidence>
<comment type="catalytic activity">
    <reaction evidence="12 15">
        <text>Couples ATP hydrolysis with the unwinding of duplex DNA by translocating in the 3'-5' direction.</text>
        <dbReference type="EC" id="5.6.2.4"/>
    </reaction>
</comment>
<dbReference type="GO" id="GO:0016787">
    <property type="term" value="F:hydrolase activity"/>
    <property type="evidence" value="ECO:0007669"/>
    <property type="project" value="UniProtKB-KW"/>
</dbReference>
<protein>
    <recommendedName>
        <fullName evidence="2 15">ATP-dependent DNA helicase RecG</fullName>
        <ecNumber evidence="13 15">5.6.2.4</ecNumber>
    </recommendedName>
</protein>
<reference evidence="18 19" key="1">
    <citation type="submission" date="2020-08" db="EMBL/GenBank/DDBJ databases">
        <title>Genome public.</title>
        <authorList>
            <person name="Liu C."/>
            <person name="Sun Q."/>
        </authorList>
    </citation>
    <scope>NUCLEOTIDE SEQUENCE [LARGE SCALE GENOMIC DNA]</scope>
    <source>
        <strain evidence="18 19">NSJ-43</strain>
    </source>
</reference>
<evidence type="ECO:0000256" key="11">
    <source>
        <dbReference type="ARBA" id="ARBA00023235"/>
    </source>
</evidence>
<name>A0ABR7G0W5_9FIRM</name>
<dbReference type="EMBL" id="JACOPD010000005">
    <property type="protein sequence ID" value="MBC5681075.1"/>
    <property type="molecule type" value="Genomic_DNA"/>
</dbReference>
<evidence type="ECO:0000256" key="6">
    <source>
        <dbReference type="ARBA" id="ARBA00022806"/>
    </source>
</evidence>